<dbReference type="AlphaFoldDB" id="A0A8H4Q6Q2"/>
<organism evidence="2 3">
    <name type="scientific">Ophiocordyceps camponoti-floridani</name>
    <dbReference type="NCBI Taxonomy" id="2030778"/>
    <lineage>
        <taxon>Eukaryota</taxon>
        <taxon>Fungi</taxon>
        <taxon>Dikarya</taxon>
        <taxon>Ascomycota</taxon>
        <taxon>Pezizomycotina</taxon>
        <taxon>Sordariomycetes</taxon>
        <taxon>Hypocreomycetidae</taxon>
        <taxon>Hypocreales</taxon>
        <taxon>Ophiocordycipitaceae</taxon>
        <taxon>Ophiocordyceps</taxon>
    </lineage>
</organism>
<sequence length="428" mass="48383">MRHALLMALSGFVVLTAAQFTHDLTIPLDKTVKPLPLKQDDLATSAQDLLSKSCPEEMEGYPKHGPPKLVTATSYYKVHNAFFVDGEIFSSSSSFVRGVVEAWGQHQHLVLRPDEIWFEILVQLNFYMYANASAMRHLFVDHEGKQEMSVRFLYAEDWAETLISSFTSAIQKRVKTDWLASWIKPGFSTSTSDDDLTAAVLMMGLTQHYFEYSFSLICGLPSVTLLGNKTDWVALQEKVERLKWFGGEAEEYADVLKPILQGFVDTWNNPEAKTTKDFWSKIVDGRQKSTCVTRGYVTGWITGFYFWNREGKALTSKSARKSSRFGVKLGEVRYPARDVTKLPISYAKVPLYLEDYPKTSQTTDVYLLAGNIGVRRTVSEGWVTAKPMSGWFIYGPVDYEHAVTKNPGSYGELLLLKDEFRQCDAPGL</sequence>
<dbReference type="Proteomes" id="UP000562929">
    <property type="component" value="Unassembled WGS sequence"/>
</dbReference>
<protein>
    <recommendedName>
        <fullName evidence="4">DUF4419 domain-containing protein</fullName>
    </recommendedName>
</protein>
<dbReference type="EMBL" id="JAACLJ010000004">
    <property type="protein sequence ID" value="KAF4587655.1"/>
    <property type="molecule type" value="Genomic_DNA"/>
</dbReference>
<name>A0A8H4Q6Q2_9HYPO</name>
<dbReference type="PANTHER" id="PTHR31252:SF11">
    <property type="entry name" value="DUF4419 DOMAIN-CONTAINING PROTEIN"/>
    <property type="match status" value="1"/>
</dbReference>
<evidence type="ECO:0000313" key="3">
    <source>
        <dbReference type="Proteomes" id="UP000562929"/>
    </source>
</evidence>
<dbReference type="InterPro" id="IPR025533">
    <property type="entry name" value="DUF4419"/>
</dbReference>
<feature type="chain" id="PRO_5034748471" description="DUF4419 domain-containing protein" evidence="1">
    <location>
        <begin position="19"/>
        <end position="428"/>
    </location>
</feature>
<dbReference type="OrthoDB" id="9978173at2759"/>
<evidence type="ECO:0000313" key="2">
    <source>
        <dbReference type="EMBL" id="KAF4587655.1"/>
    </source>
</evidence>
<keyword evidence="3" id="KW-1185">Reference proteome</keyword>
<reference evidence="2 3" key="1">
    <citation type="journal article" date="2020" name="G3 (Bethesda)">
        <title>Genetic Underpinnings of Host Manipulation by Ophiocordyceps as Revealed by Comparative Transcriptomics.</title>
        <authorList>
            <person name="Will I."/>
            <person name="Das B."/>
            <person name="Trinh T."/>
            <person name="Brachmann A."/>
            <person name="Ohm R.A."/>
            <person name="de Bekker C."/>
        </authorList>
    </citation>
    <scope>NUCLEOTIDE SEQUENCE [LARGE SCALE GENOMIC DNA]</scope>
    <source>
        <strain evidence="2 3">EC05</strain>
    </source>
</reference>
<dbReference type="PANTHER" id="PTHR31252">
    <property type="entry name" value="DUF4419 DOMAIN-CONTAINING PROTEIN"/>
    <property type="match status" value="1"/>
</dbReference>
<comment type="caution">
    <text evidence="2">The sequence shown here is derived from an EMBL/GenBank/DDBJ whole genome shotgun (WGS) entry which is preliminary data.</text>
</comment>
<accession>A0A8H4Q6Q2</accession>
<dbReference type="Pfam" id="PF14388">
    <property type="entry name" value="DUF4419"/>
    <property type="match status" value="1"/>
</dbReference>
<proteinExistence type="predicted"/>
<gene>
    <name evidence="2" type="ORF">GQ602_004348</name>
</gene>
<keyword evidence="1" id="KW-0732">Signal</keyword>
<evidence type="ECO:0008006" key="4">
    <source>
        <dbReference type="Google" id="ProtNLM"/>
    </source>
</evidence>
<feature type="signal peptide" evidence="1">
    <location>
        <begin position="1"/>
        <end position="18"/>
    </location>
</feature>
<evidence type="ECO:0000256" key="1">
    <source>
        <dbReference type="SAM" id="SignalP"/>
    </source>
</evidence>